<dbReference type="RefSeq" id="WP_251876518.1">
    <property type="nucleotide sequence ID" value="NZ_CP098756.1"/>
</dbReference>
<keyword evidence="2" id="KW-0614">Plasmid</keyword>
<dbReference type="Proteomes" id="UP001056500">
    <property type="component" value="Plasmid unnamed"/>
</dbReference>
<dbReference type="EMBL" id="CP098756">
    <property type="protein sequence ID" value="USG68555.1"/>
    <property type="molecule type" value="Genomic_DNA"/>
</dbReference>
<gene>
    <name evidence="2" type="ORF">NDK47_27610</name>
</gene>
<protein>
    <submittedName>
        <fullName evidence="2">Uncharacterized protein</fullName>
    </submittedName>
</protein>
<evidence type="ECO:0000313" key="3">
    <source>
        <dbReference type="Proteomes" id="UP001056500"/>
    </source>
</evidence>
<geneLocation type="plasmid" evidence="2 3">
    <name>unnamed</name>
</geneLocation>
<reference evidence="2" key="1">
    <citation type="submission" date="2022-06" db="EMBL/GenBank/DDBJ databases">
        <title>Genome sequencing of Brevibacillus sp. BB3-R1.</title>
        <authorList>
            <person name="Heo J."/>
            <person name="Lee D."/>
            <person name="Won M."/>
            <person name="Han B.-H."/>
            <person name="Hong S.-B."/>
            <person name="Kwon S.-W."/>
        </authorList>
    </citation>
    <scope>NUCLEOTIDE SEQUENCE</scope>
    <source>
        <strain evidence="2">BB3-R1</strain>
        <plasmid evidence="2">unnamed</plasmid>
    </source>
</reference>
<keyword evidence="1" id="KW-0812">Transmembrane</keyword>
<keyword evidence="1" id="KW-1133">Transmembrane helix</keyword>
<keyword evidence="3" id="KW-1185">Reference proteome</keyword>
<sequence length="137" mass="15221">MEQQQGSKKFEKGKFITLVIAVFFGGLVTIVGAVYAHALLFLVVGFFLGKFLEKALSAIRDYRLSLKLDRVHWSQVEYEAIKKERDALRATLSQQAMNYNTAGVPHRSGGGAPPAVGYPWPTSVDESQYVYRGGDYS</sequence>
<keyword evidence="1" id="KW-0472">Membrane</keyword>
<name>A0ABY4WN29_9BACL</name>
<evidence type="ECO:0000256" key="1">
    <source>
        <dbReference type="SAM" id="Phobius"/>
    </source>
</evidence>
<organism evidence="2 3">
    <name type="scientific">Brevibacillus ruminantium</name>
    <dbReference type="NCBI Taxonomy" id="2950604"/>
    <lineage>
        <taxon>Bacteria</taxon>
        <taxon>Bacillati</taxon>
        <taxon>Bacillota</taxon>
        <taxon>Bacilli</taxon>
        <taxon>Bacillales</taxon>
        <taxon>Paenibacillaceae</taxon>
        <taxon>Brevibacillus</taxon>
    </lineage>
</organism>
<accession>A0ABY4WN29</accession>
<proteinExistence type="predicted"/>
<evidence type="ECO:0000313" key="2">
    <source>
        <dbReference type="EMBL" id="USG68555.1"/>
    </source>
</evidence>
<feature type="transmembrane region" description="Helical" evidence="1">
    <location>
        <begin position="15"/>
        <end position="48"/>
    </location>
</feature>